<dbReference type="InterPro" id="IPR043148">
    <property type="entry name" value="TagF_C"/>
</dbReference>
<dbReference type="EMBL" id="SMGR01000001">
    <property type="protein sequence ID" value="TCL09875.1"/>
    <property type="molecule type" value="Genomic_DNA"/>
</dbReference>
<sequence>MAERGVVLHVPEDWLSPDSDAVLPFYRKLTAGFDEIGVAWRMEAINRDAAQERVAEDDWFHIYNHGQVQHERAMNAGIAYVYPFWNVDPMGIRAQSSIADKRFLAGQVDDEKARKFFGKLRRRLMDQRTSRYAQPEEHTTIPDDSIAVFFQSEEHRGVEETCYMDRWTMLETVLKNWEGSVVVKPHPKDHDPMMGARLDEMQKINPDLHVVTGNIHDIIAQCQRVVTINSAVGIEAYMHRKPVILCGQADFHHVADVAKTPEMLEVLLEQEPRGRVYAKYLYWYFGLQCLDASRRDKVLARQVVRRMAAQGYDVKASGKKLAAE</sequence>
<gene>
    <name evidence="1" type="ORF">BXY66_1940</name>
</gene>
<proteinExistence type="predicted"/>
<dbReference type="AlphaFoldDB" id="A0A4R1NNU0"/>
<dbReference type="Pfam" id="PF05159">
    <property type="entry name" value="Capsule_synth"/>
    <property type="match status" value="1"/>
</dbReference>
<dbReference type="Proteomes" id="UP000295673">
    <property type="component" value="Unassembled WGS sequence"/>
</dbReference>
<organism evidence="1 2">
    <name type="scientific">Shimia isoporae</name>
    <dbReference type="NCBI Taxonomy" id="647720"/>
    <lineage>
        <taxon>Bacteria</taxon>
        <taxon>Pseudomonadati</taxon>
        <taxon>Pseudomonadota</taxon>
        <taxon>Alphaproteobacteria</taxon>
        <taxon>Rhodobacterales</taxon>
        <taxon>Roseobacteraceae</taxon>
    </lineage>
</organism>
<dbReference type="RefSeq" id="WP_132859870.1">
    <property type="nucleotide sequence ID" value="NZ_SMGR01000001.1"/>
</dbReference>
<reference evidence="1 2" key="1">
    <citation type="submission" date="2019-03" db="EMBL/GenBank/DDBJ databases">
        <title>Genomic Encyclopedia of Archaeal and Bacterial Type Strains, Phase II (KMG-II): from individual species to whole genera.</title>
        <authorList>
            <person name="Goeker M."/>
        </authorList>
    </citation>
    <scope>NUCLEOTIDE SEQUENCE [LARGE SCALE GENOMIC DNA]</scope>
    <source>
        <strain evidence="1 2">DSM 26433</strain>
    </source>
</reference>
<dbReference type="GO" id="GO:0000271">
    <property type="term" value="P:polysaccharide biosynthetic process"/>
    <property type="evidence" value="ECO:0007669"/>
    <property type="project" value="InterPro"/>
</dbReference>
<protein>
    <submittedName>
        <fullName evidence="1">Capsular polysaccharide biosynthesis protein</fullName>
    </submittedName>
</protein>
<evidence type="ECO:0000313" key="1">
    <source>
        <dbReference type="EMBL" id="TCL09875.1"/>
    </source>
</evidence>
<accession>A0A4R1NNU0</accession>
<keyword evidence="2" id="KW-1185">Reference proteome</keyword>
<dbReference type="GO" id="GO:0015774">
    <property type="term" value="P:polysaccharide transport"/>
    <property type="evidence" value="ECO:0007669"/>
    <property type="project" value="InterPro"/>
</dbReference>
<dbReference type="InterPro" id="IPR007833">
    <property type="entry name" value="Capsule_polysaccharide_synth"/>
</dbReference>
<dbReference type="Gene3D" id="3.40.50.12580">
    <property type="match status" value="1"/>
</dbReference>
<name>A0A4R1NNU0_9RHOB</name>
<dbReference type="OrthoDB" id="6713140at2"/>
<evidence type="ECO:0000313" key="2">
    <source>
        <dbReference type="Proteomes" id="UP000295673"/>
    </source>
</evidence>
<comment type="caution">
    <text evidence="1">The sequence shown here is derived from an EMBL/GenBank/DDBJ whole genome shotgun (WGS) entry which is preliminary data.</text>
</comment>